<dbReference type="PANTHER" id="PTHR11786:SF0">
    <property type="entry name" value="ARYLAMINE N-ACETYLTRANSFERASE 4-RELATED"/>
    <property type="match status" value="1"/>
</dbReference>
<dbReference type="RefSeq" id="WP_198316472.1">
    <property type="nucleotide sequence ID" value="NZ_CP022098.1"/>
</dbReference>
<evidence type="ECO:0000313" key="2">
    <source>
        <dbReference type="EMBL" id="ATB35801.1"/>
    </source>
</evidence>
<name>A0A250IXA8_9BACT</name>
<accession>A0A250IXA8</accession>
<sequence>MSESRLDDATVRAYLTRLGVSEFSLDADGLTRLMRAHLFALPFHNLPWLAGQDTARGGFSLESAVEGNLAGLGGTCDRLTPPFVALLRALGFDAWLTEARTDGADNHWVGIVHLPEGFFAVDVGYGHPFPRPFVLGTEPLEFTSYGEVFRFERTGDEWYRLSHLRPDGTVRTGYHFTPRPCLYRVSEPRPDAHPLLESIRAVRVSEWVLASVRDGRYRRVAGGLETTRPLEGWDALASLLHTTIGLPMELIDQALHVPRRHGPGLFGEAGHARPPLRFILTLAVTDRTEGVDVLLRSVVETLEREQRPSASVGVLLLDNGRAEARRDALETVLEETRRRGLRVTQVRARQELARLAPSRKWGLLPIETPLPLPIGAARTLQTSLLHEHLRTGNLELPHPRDGRGPIAVWMLDDDLAFQRLRETAEGFVVEPAEEPFRRAELLWRRHPEVSVVLGSFTGEPPIPGYATLYVQTHDLAGNLRAMAALSPEAPWTPGPSPRELTDYYYDHARGSTAHLQTVFPWIPPGRAPWCVRDAFRTLCESFTRVPHGQQVTRPLTHVPSSTLAPSRNRGGNALFFDLDALVAAPYPVLRSEDGVMTRRADTLWAHLTAREPSSRIVQADLDLRHGRWRGDGSSPLTAQRPDPVALQRFVEGQERGVVLARLLERDTVVETSSAEHEISVRRELLARSREGVRRAVAEARRVLASEEAWWWRQERESAHACLTALAQVEELARAVDALEDPALPERLADFARQLVESLPEWRATWG</sequence>
<dbReference type="SUPFAM" id="SSF54001">
    <property type="entry name" value="Cysteine proteinases"/>
    <property type="match status" value="1"/>
</dbReference>
<protein>
    <recommendedName>
        <fullName evidence="4">Arylamine N-acetyltransferase</fullName>
    </recommendedName>
</protein>
<dbReference type="AlphaFoldDB" id="A0A250IXA8"/>
<dbReference type="InterPro" id="IPR038765">
    <property type="entry name" value="Papain-like_cys_pep_sf"/>
</dbReference>
<dbReference type="GO" id="GO:0016407">
    <property type="term" value="F:acetyltransferase activity"/>
    <property type="evidence" value="ECO:0007669"/>
    <property type="project" value="InterPro"/>
</dbReference>
<dbReference type="PANTHER" id="PTHR11786">
    <property type="entry name" value="N-HYDROXYARYLAMINE O-ACETYLTRANSFERASE"/>
    <property type="match status" value="1"/>
</dbReference>
<dbReference type="Proteomes" id="UP000217257">
    <property type="component" value="Chromosome"/>
</dbReference>
<comment type="similarity">
    <text evidence="1">Belongs to the arylamine N-acetyltransferase family.</text>
</comment>
<dbReference type="InterPro" id="IPR053710">
    <property type="entry name" value="Arylamine_NAT_domain_sf"/>
</dbReference>
<evidence type="ECO:0000313" key="3">
    <source>
        <dbReference type="Proteomes" id="UP000217257"/>
    </source>
</evidence>
<dbReference type="InterPro" id="IPR001447">
    <property type="entry name" value="Arylamine_N-AcTrfase"/>
</dbReference>
<dbReference type="Pfam" id="PF00797">
    <property type="entry name" value="Acetyltransf_2"/>
    <property type="match status" value="1"/>
</dbReference>
<evidence type="ECO:0008006" key="4">
    <source>
        <dbReference type="Google" id="ProtNLM"/>
    </source>
</evidence>
<gene>
    <name evidence="2" type="ORF">CYFUS_001215</name>
</gene>
<evidence type="ECO:0000256" key="1">
    <source>
        <dbReference type="ARBA" id="ARBA00006547"/>
    </source>
</evidence>
<reference evidence="2 3" key="1">
    <citation type="submission" date="2017-06" db="EMBL/GenBank/DDBJ databases">
        <title>Sequencing and comparative analysis of myxobacterial genomes.</title>
        <authorList>
            <person name="Rupp O."/>
            <person name="Goesmann A."/>
            <person name="Sogaard-Andersen L."/>
        </authorList>
    </citation>
    <scope>NUCLEOTIDE SEQUENCE [LARGE SCALE GENOMIC DNA]</scope>
    <source>
        <strain evidence="2 3">DSM 52655</strain>
    </source>
</reference>
<proteinExistence type="inferred from homology"/>
<dbReference type="EMBL" id="CP022098">
    <property type="protein sequence ID" value="ATB35801.1"/>
    <property type="molecule type" value="Genomic_DNA"/>
</dbReference>
<dbReference type="KEGG" id="cfus:CYFUS_001215"/>
<organism evidence="2 3">
    <name type="scientific">Cystobacter fuscus</name>
    <dbReference type="NCBI Taxonomy" id="43"/>
    <lineage>
        <taxon>Bacteria</taxon>
        <taxon>Pseudomonadati</taxon>
        <taxon>Myxococcota</taxon>
        <taxon>Myxococcia</taxon>
        <taxon>Myxococcales</taxon>
        <taxon>Cystobacterineae</taxon>
        <taxon>Archangiaceae</taxon>
        <taxon>Cystobacter</taxon>
    </lineage>
</organism>
<dbReference type="Gene3D" id="3.30.2140.20">
    <property type="match status" value="1"/>
</dbReference>